<evidence type="ECO:0000313" key="3">
    <source>
        <dbReference type="Proteomes" id="UP001472866"/>
    </source>
</evidence>
<dbReference type="GO" id="GO:0005634">
    <property type="term" value="C:nucleus"/>
    <property type="evidence" value="ECO:0007669"/>
    <property type="project" value="TreeGrafter"/>
</dbReference>
<dbReference type="InterPro" id="IPR012677">
    <property type="entry name" value="Nucleotide-bd_a/b_plait_sf"/>
</dbReference>
<dbReference type="AlphaFoldDB" id="A0AAX4NZ82"/>
<evidence type="ECO:0000313" key="2">
    <source>
        <dbReference type="EMBL" id="WZN58879.1"/>
    </source>
</evidence>
<keyword evidence="3" id="KW-1185">Reference proteome</keyword>
<evidence type="ECO:0000256" key="1">
    <source>
        <dbReference type="SAM" id="MobiDB-lite"/>
    </source>
</evidence>
<dbReference type="InterPro" id="IPR019416">
    <property type="entry name" value="NCBP3"/>
</dbReference>
<name>A0AAX4NZ82_9CHLO</name>
<dbReference type="Proteomes" id="UP001472866">
    <property type="component" value="Chromosome 01"/>
</dbReference>
<dbReference type="Gene3D" id="3.30.70.330">
    <property type="match status" value="1"/>
</dbReference>
<feature type="region of interest" description="Disordered" evidence="1">
    <location>
        <begin position="1"/>
        <end position="50"/>
    </location>
</feature>
<proteinExistence type="predicted"/>
<sequence length="320" mass="35579">MSDGKEKIVWGKPAEAEGADAGAAEADDDIGGSRAPGGYAPRRHGQRTTKHVFITGMDLFSTSEQEKREKRAERFGTDVVLSYKPMEMDEEQRQQEEKKKARAERFGTEYKPKDLSGLGSADLLEQRVEADQASSSRLDTIHVYGVDLLSTKDVMQYFGEYYPQYVEWINDSSCNVVFADSGTAKRVLASLGKPLAESSGGESSSVDQLYKSMGKTWHKGKDFLKGGATPVPIIFRLATDEDVKPKGRGQSRHLWRGGNPGRRRNRKRTADGDVEMRDAKHGRSEGYRDLRDVLKRADMDGEGRGQPDDSGREMVSYGDI</sequence>
<feature type="compositionally biased region" description="Basic and acidic residues" evidence="1">
    <location>
        <begin position="268"/>
        <end position="312"/>
    </location>
</feature>
<dbReference type="Pfam" id="PF10309">
    <property type="entry name" value="NCBP3"/>
    <property type="match status" value="1"/>
</dbReference>
<feature type="region of interest" description="Disordered" evidence="1">
    <location>
        <begin position="242"/>
        <end position="320"/>
    </location>
</feature>
<dbReference type="EMBL" id="CP151501">
    <property type="protein sequence ID" value="WZN58879.1"/>
    <property type="molecule type" value="Genomic_DNA"/>
</dbReference>
<dbReference type="GO" id="GO:0003729">
    <property type="term" value="F:mRNA binding"/>
    <property type="evidence" value="ECO:0007669"/>
    <property type="project" value="InterPro"/>
</dbReference>
<feature type="compositionally biased region" description="Basic residues" evidence="1">
    <location>
        <begin position="41"/>
        <end position="50"/>
    </location>
</feature>
<feature type="compositionally biased region" description="Basic residues" evidence="1">
    <location>
        <begin position="246"/>
        <end position="267"/>
    </location>
</feature>
<reference evidence="2 3" key="1">
    <citation type="submission" date="2024-03" db="EMBL/GenBank/DDBJ databases">
        <title>Complete genome sequence of the green alga Chloropicon roscoffensis RCC1871.</title>
        <authorList>
            <person name="Lemieux C."/>
            <person name="Pombert J.-F."/>
            <person name="Otis C."/>
            <person name="Turmel M."/>
        </authorList>
    </citation>
    <scope>NUCLEOTIDE SEQUENCE [LARGE SCALE GENOMIC DNA]</scope>
    <source>
        <strain evidence="2 3">RCC1871</strain>
    </source>
</reference>
<dbReference type="GO" id="GO:0000340">
    <property type="term" value="F:RNA 7-methylguanosine cap binding"/>
    <property type="evidence" value="ECO:0007669"/>
    <property type="project" value="InterPro"/>
</dbReference>
<gene>
    <name evidence="2" type="ORF">HKI87_01g04030</name>
</gene>
<dbReference type="PANTHER" id="PTHR16291:SF0">
    <property type="entry name" value="NUCLEAR CAP-BINDING PROTEIN SUBUNIT 3"/>
    <property type="match status" value="1"/>
</dbReference>
<protein>
    <submittedName>
        <fullName evidence="2">Nuclear cap-binding protein subunit 3</fullName>
    </submittedName>
</protein>
<organism evidence="2 3">
    <name type="scientific">Chloropicon roscoffensis</name>
    <dbReference type="NCBI Taxonomy" id="1461544"/>
    <lineage>
        <taxon>Eukaryota</taxon>
        <taxon>Viridiplantae</taxon>
        <taxon>Chlorophyta</taxon>
        <taxon>Chloropicophyceae</taxon>
        <taxon>Chloropicales</taxon>
        <taxon>Chloropicaceae</taxon>
        <taxon>Chloropicon</taxon>
    </lineage>
</organism>
<dbReference type="PANTHER" id="PTHR16291">
    <property type="entry name" value="NUCLEAR CAP-BINDING PROTEIN SUBUNIT 3"/>
    <property type="match status" value="1"/>
</dbReference>
<accession>A0AAX4NZ82</accession>